<gene>
    <name evidence="3" type="primary">gb26275</name>
    <name evidence="3" type="ORF">PR202_gb26275</name>
</gene>
<evidence type="ECO:0000313" key="4">
    <source>
        <dbReference type="Proteomes" id="UP001054889"/>
    </source>
</evidence>
<keyword evidence="2" id="KW-0812">Transmembrane</keyword>
<feature type="transmembrane region" description="Helical" evidence="2">
    <location>
        <begin position="71"/>
        <end position="100"/>
    </location>
</feature>
<keyword evidence="2" id="KW-0472">Membrane</keyword>
<feature type="compositionally biased region" description="Low complexity" evidence="1">
    <location>
        <begin position="149"/>
        <end position="164"/>
    </location>
</feature>
<evidence type="ECO:0000256" key="1">
    <source>
        <dbReference type="SAM" id="MobiDB-lite"/>
    </source>
</evidence>
<feature type="transmembrane region" description="Helical" evidence="2">
    <location>
        <begin position="27"/>
        <end position="50"/>
    </location>
</feature>
<comment type="caution">
    <text evidence="3">The sequence shown here is derived from an EMBL/GenBank/DDBJ whole genome shotgun (WGS) entry which is preliminary data.</text>
</comment>
<sequence>MPASTAAPPFTAAGEEDPFALFFLQPLFLHGFGAATHLLVALAIAGHLVSRRCGPSSSSTGRRAKDGRGAFRCYGVAACVTWAMAAAEVLSAAYSCYFYLGGGGGWSRDAVAALADAAARARRRGCCSPRTCSSSSGGGGGGERRSGSPRRSGSGGPSSCCSPSSPSPLTWPPASTGSPCPR</sequence>
<dbReference type="AlphaFoldDB" id="A0AAV5FS97"/>
<protein>
    <submittedName>
        <fullName evidence="3">Uncharacterized protein</fullName>
    </submittedName>
</protein>
<evidence type="ECO:0000256" key="2">
    <source>
        <dbReference type="SAM" id="Phobius"/>
    </source>
</evidence>
<organism evidence="3 4">
    <name type="scientific">Eleusine coracana subsp. coracana</name>
    <dbReference type="NCBI Taxonomy" id="191504"/>
    <lineage>
        <taxon>Eukaryota</taxon>
        <taxon>Viridiplantae</taxon>
        <taxon>Streptophyta</taxon>
        <taxon>Embryophyta</taxon>
        <taxon>Tracheophyta</taxon>
        <taxon>Spermatophyta</taxon>
        <taxon>Magnoliopsida</taxon>
        <taxon>Liliopsida</taxon>
        <taxon>Poales</taxon>
        <taxon>Poaceae</taxon>
        <taxon>PACMAD clade</taxon>
        <taxon>Chloridoideae</taxon>
        <taxon>Cynodonteae</taxon>
        <taxon>Eleusininae</taxon>
        <taxon>Eleusine</taxon>
    </lineage>
</organism>
<reference evidence="3" key="1">
    <citation type="journal article" date="2018" name="DNA Res.">
        <title>Multiple hybrid de novo genome assembly of finger millet, an orphan allotetraploid crop.</title>
        <authorList>
            <person name="Hatakeyama M."/>
            <person name="Aluri S."/>
            <person name="Balachadran M.T."/>
            <person name="Sivarajan S.R."/>
            <person name="Patrignani A."/>
            <person name="Gruter S."/>
            <person name="Poveda L."/>
            <person name="Shimizu-Inatsugi R."/>
            <person name="Baeten J."/>
            <person name="Francoijs K.J."/>
            <person name="Nataraja K.N."/>
            <person name="Reddy Y.A.N."/>
            <person name="Phadnis S."/>
            <person name="Ravikumar R.L."/>
            <person name="Schlapbach R."/>
            <person name="Sreeman S.M."/>
            <person name="Shimizu K.K."/>
        </authorList>
    </citation>
    <scope>NUCLEOTIDE SEQUENCE</scope>
</reference>
<reference evidence="3" key="2">
    <citation type="submission" date="2021-12" db="EMBL/GenBank/DDBJ databases">
        <title>Resequencing data analysis of finger millet.</title>
        <authorList>
            <person name="Hatakeyama M."/>
            <person name="Aluri S."/>
            <person name="Balachadran M.T."/>
            <person name="Sivarajan S.R."/>
            <person name="Poveda L."/>
            <person name="Shimizu-Inatsugi R."/>
            <person name="Schlapbach R."/>
            <person name="Sreeman S.M."/>
            <person name="Shimizu K.K."/>
        </authorList>
    </citation>
    <scope>NUCLEOTIDE SEQUENCE</scope>
</reference>
<keyword evidence="4" id="KW-1185">Reference proteome</keyword>
<dbReference type="EMBL" id="BQKI01000095">
    <property type="protein sequence ID" value="GJN37335.1"/>
    <property type="molecule type" value="Genomic_DNA"/>
</dbReference>
<feature type="compositionally biased region" description="Polar residues" evidence="1">
    <location>
        <begin position="173"/>
        <end position="182"/>
    </location>
</feature>
<evidence type="ECO:0000313" key="3">
    <source>
        <dbReference type="EMBL" id="GJN37335.1"/>
    </source>
</evidence>
<proteinExistence type="predicted"/>
<name>A0AAV5FS97_ELECO</name>
<feature type="region of interest" description="Disordered" evidence="1">
    <location>
        <begin position="126"/>
        <end position="182"/>
    </location>
</feature>
<accession>A0AAV5FS97</accession>
<feature type="compositionally biased region" description="Low complexity" evidence="1">
    <location>
        <begin position="126"/>
        <end position="135"/>
    </location>
</feature>
<keyword evidence="2" id="KW-1133">Transmembrane helix</keyword>
<dbReference type="Proteomes" id="UP001054889">
    <property type="component" value="Unassembled WGS sequence"/>
</dbReference>